<accession>A0A1Y1N6G1</accession>
<dbReference type="RefSeq" id="XP_031344988.1">
    <property type="nucleotide sequence ID" value="XM_031489128.1"/>
</dbReference>
<dbReference type="EMBL" id="GEZM01013964">
    <property type="protein sequence ID" value="JAV92246.1"/>
    <property type="molecule type" value="Transcribed_RNA"/>
</dbReference>
<dbReference type="PANTHER" id="PTHR14957:SF1">
    <property type="entry name" value="UBIQUITIN-LIKE-CONJUGATING ENZYME ATG10"/>
    <property type="match status" value="1"/>
</dbReference>
<dbReference type="GO" id="GO:0000045">
    <property type="term" value="P:autophagosome assembly"/>
    <property type="evidence" value="ECO:0007669"/>
    <property type="project" value="TreeGrafter"/>
</dbReference>
<dbReference type="GO" id="GO:0000422">
    <property type="term" value="P:autophagy of mitochondrion"/>
    <property type="evidence" value="ECO:0007669"/>
    <property type="project" value="TreeGrafter"/>
</dbReference>
<evidence type="ECO:0000256" key="3">
    <source>
        <dbReference type="ARBA" id="ARBA00022679"/>
    </source>
</evidence>
<evidence type="ECO:0000256" key="1">
    <source>
        <dbReference type="ARBA" id="ARBA00005696"/>
    </source>
</evidence>
<dbReference type="InterPro" id="IPR007135">
    <property type="entry name" value="Atg3/Atg10"/>
</dbReference>
<dbReference type="PANTHER" id="PTHR14957">
    <property type="entry name" value="UBIQUITIN-LIKE-CONJUGATING ENZYME ATG10"/>
    <property type="match status" value="1"/>
</dbReference>
<evidence type="ECO:0000256" key="2">
    <source>
        <dbReference type="ARBA" id="ARBA00021099"/>
    </source>
</evidence>
<dbReference type="Gene3D" id="3.30.1460.50">
    <property type="match status" value="1"/>
</dbReference>
<proteinExistence type="inferred from homology"/>
<dbReference type="EMBL" id="GEZM01013965">
    <property type="protein sequence ID" value="JAV92245.1"/>
    <property type="molecule type" value="Transcribed_RNA"/>
</dbReference>
<sequence>MDSTNVSISWDSFLKAINDMKMLSDSINDDWLLNEHSAGVYLSKKLVKSVSARLFALEECDNDGGDNDVLITYEYHVVYNASYGCPVLCFNAWKTDGSLLTIEECWKQFNFANADYKYNTLTQMEHPLLMRPFITLHPCKTSELIGTLMKSNNLVVSWLSAVGPVVGLDVSSCYASLTL</sequence>
<evidence type="ECO:0000256" key="5">
    <source>
        <dbReference type="ARBA" id="ARBA00023006"/>
    </source>
</evidence>
<dbReference type="KEGG" id="ppyr:116172035"/>
<name>A0A1Y1N6G1_PHOPY</name>
<dbReference type="Pfam" id="PF03987">
    <property type="entry name" value="Autophagy_act_C"/>
    <property type="match status" value="1"/>
</dbReference>
<evidence type="ECO:0000256" key="6">
    <source>
        <dbReference type="ARBA" id="ARBA00029833"/>
    </source>
</evidence>
<protein>
    <recommendedName>
        <fullName evidence="2">Ubiquitin-like-conjugating enzyme ATG10</fullName>
    </recommendedName>
    <alternativeName>
        <fullName evidence="6">Autophagy-related protein 10</fullName>
    </alternativeName>
</protein>
<organism evidence="7">
    <name type="scientific">Photinus pyralis</name>
    <name type="common">Common eastern firefly</name>
    <name type="synonym">Lampyris pyralis</name>
    <dbReference type="NCBI Taxonomy" id="7054"/>
    <lineage>
        <taxon>Eukaryota</taxon>
        <taxon>Metazoa</taxon>
        <taxon>Ecdysozoa</taxon>
        <taxon>Arthropoda</taxon>
        <taxon>Hexapoda</taxon>
        <taxon>Insecta</taxon>
        <taxon>Pterygota</taxon>
        <taxon>Neoptera</taxon>
        <taxon>Endopterygota</taxon>
        <taxon>Coleoptera</taxon>
        <taxon>Polyphaga</taxon>
        <taxon>Elateriformia</taxon>
        <taxon>Elateroidea</taxon>
        <taxon>Lampyridae</taxon>
        <taxon>Lampyrinae</taxon>
        <taxon>Photinus</taxon>
    </lineage>
</organism>
<keyword evidence="4" id="KW-0833">Ubl conjugation pathway</keyword>
<keyword evidence="3" id="KW-0808">Transferase</keyword>
<reference evidence="7" key="1">
    <citation type="journal article" date="2016" name="Sci. Rep.">
        <title>Molecular characterization of firefly nuptial gifts: a multi-omics approach sheds light on postcopulatory sexual selection.</title>
        <authorList>
            <person name="Al-Wathiqui N."/>
            <person name="Fallon T.R."/>
            <person name="South A."/>
            <person name="Weng J.K."/>
            <person name="Lewis S.M."/>
        </authorList>
    </citation>
    <scope>NUCLEOTIDE SEQUENCE</scope>
</reference>
<comment type="similarity">
    <text evidence="1">Belongs to the ATG10 family.</text>
</comment>
<evidence type="ECO:0000256" key="4">
    <source>
        <dbReference type="ARBA" id="ARBA00022786"/>
    </source>
</evidence>
<dbReference type="AlphaFoldDB" id="A0A1Y1N6G1"/>
<dbReference type="GO" id="GO:0061651">
    <property type="term" value="F:Atg12 conjugating enzyme activity"/>
    <property type="evidence" value="ECO:0007669"/>
    <property type="project" value="TreeGrafter"/>
</dbReference>
<dbReference type="GO" id="GO:0005829">
    <property type="term" value="C:cytosol"/>
    <property type="evidence" value="ECO:0007669"/>
    <property type="project" value="TreeGrafter"/>
</dbReference>
<keyword evidence="5" id="KW-0072">Autophagy</keyword>
<dbReference type="OrthoDB" id="4089664at2759"/>
<evidence type="ECO:0000313" key="7">
    <source>
        <dbReference type="EMBL" id="JAV92245.1"/>
    </source>
</evidence>
<dbReference type="GeneID" id="116172035"/>
<dbReference type="GO" id="GO:0032446">
    <property type="term" value="P:protein modification by small protein conjugation"/>
    <property type="evidence" value="ECO:0007669"/>
    <property type="project" value="TreeGrafter"/>
</dbReference>